<comment type="caution">
    <text evidence="1">The sequence shown here is derived from an EMBL/GenBank/DDBJ whole genome shotgun (WGS) entry which is preliminary data.</text>
</comment>
<dbReference type="AlphaFoldDB" id="A0A2A4G898"/>
<keyword evidence="2" id="KW-1185">Reference proteome</keyword>
<accession>A0A2A4G898</accession>
<dbReference type="EMBL" id="NBWU01000003">
    <property type="protein sequence ID" value="PCE64216.1"/>
    <property type="molecule type" value="Genomic_DNA"/>
</dbReference>
<reference evidence="1 2" key="1">
    <citation type="submission" date="2017-04" db="EMBL/GenBank/DDBJ databases">
        <title>A new member of the family Flavobacteriaceae isolated from ascidians.</title>
        <authorList>
            <person name="Chen L."/>
        </authorList>
    </citation>
    <scope>NUCLEOTIDE SEQUENCE [LARGE SCALE GENOMIC DNA]</scope>
    <source>
        <strain evidence="1 2">HQA918</strain>
    </source>
</reference>
<name>A0A2A4G898_9FLAO</name>
<sequence>MRGRTVDPNLSFRVVFERVNRNFTVSLQIISNYFLFPPNLLNFGRIQMILPCIIPQQYPTTTHQFIPKP</sequence>
<proteinExistence type="predicted"/>
<gene>
    <name evidence="1" type="ORF">B7P33_07890</name>
</gene>
<evidence type="ECO:0000313" key="2">
    <source>
        <dbReference type="Proteomes" id="UP000219559"/>
    </source>
</evidence>
<organism evidence="1 2">
    <name type="scientific">Sediminicola luteus</name>
    <dbReference type="NCBI Taxonomy" id="319238"/>
    <lineage>
        <taxon>Bacteria</taxon>
        <taxon>Pseudomonadati</taxon>
        <taxon>Bacteroidota</taxon>
        <taxon>Flavobacteriia</taxon>
        <taxon>Flavobacteriales</taxon>
        <taxon>Flavobacteriaceae</taxon>
        <taxon>Sediminicola</taxon>
    </lineage>
</organism>
<dbReference type="Proteomes" id="UP000219559">
    <property type="component" value="Unassembled WGS sequence"/>
</dbReference>
<evidence type="ECO:0000313" key="1">
    <source>
        <dbReference type="EMBL" id="PCE64216.1"/>
    </source>
</evidence>
<protein>
    <submittedName>
        <fullName evidence="1">Uncharacterized protein</fullName>
    </submittedName>
</protein>